<protein>
    <recommendedName>
        <fullName evidence="3">DUF4249 domain-containing protein</fullName>
    </recommendedName>
</protein>
<proteinExistence type="predicted"/>
<evidence type="ECO:0000313" key="1">
    <source>
        <dbReference type="EMBL" id="CUM85422.1"/>
    </source>
</evidence>
<dbReference type="InterPro" id="IPR025345">
    <property type="entry name" value="DUF4249"/>
</dbReference>
<reference evidence="1 2" key="1">
    <citation type="submission" date="2015-09" db="EMBL/GenBank/DDBJ databases">
        <authorList>
            <consortium name="Pathogen Informatics"/>
        </authorList>
    </citation>
    <scope>NUCLEOTIDE SEQUENCE [LARGE SCALE GENOMIC DNA]</scope>
    <source>
        <strain evidence="1 2">2789STDY5608872</strain>
    </source>
</reference>
<dbReference type="Pfam" id="PF14054">
    <property type="entry name" value="DUF4249"/>
    <property type="match status" value="1"/>
</dbReference>
<dbReference type="EMBL" id="CYXP01000001">
    <property type="protein sequence ID" value="CUM85422.1"/>
    <property type="molecule type" value="Genomic_DNA"/>
</dbReference>
<gene>
    <name evidence="1" type="ORF">ERS852429_00905</name>
</gene>
<accession>A0A173S525</accession>
<evidence type="ECO:0000313" key="2">
    <source>
        <dbReference type="Proteomes" id="UP000095591"/>
    </source>
</evidence>
<dbReference type="Proteomes" id="UP000095591">
    <property type="component" value="Unassembled WGS sequence"/>
</dbReference>
<evidence type="ECO:0008006" key="3">
    <source>
        <dbReference type="Google" id="ProtNLM"/>
    </source>
</evidence>
<dbReference type="AlphaFoldDB" id="A0A173S525"/>
<name>A0A173S525_PARDI</name>
<organism evidence="1 2">
    <name type="scientific">Parabacteroides distasonis</name>
    <dbReference type="NCBI Taxonomy" id="823"/>
    <lineage>
        <taxon>Bacteria</taxon>
        <taxon>Pseudomonadati</taxon>
        <taxon>Bacteroidota</taxon>
        <taxon>Bacteroidia</taxon>
        <taxon>Bacteroidales</taxon>
        <taxon>Tannerellaceae</taxon>
        <taxon>Parabacteroides</taxon>
    </lineage>
</organism>
<sequence length="368" mass="42524">MYITGLLTLMGCISDYEPDIVNQIGGLLVVDGFITNDTTRIRLSHSVRMLDEFEEGESITNANVFVESDKGVVFETQDVSEDGVYTIRMGELNPAYKYRLSINWNGKEYKSEYLSPLDTPAIDSISVESPASEKPVYICVTTHDNEPEPTYYKWSYREIWEFNADLFANAGYLNDKFYMFERHTSQNTYYCWGRDSSKVMLLATTDKLTENLIYEKKLIEIPRDHDKLKILYYIEVKQNRIRKGAYAYFENMQRNIEQAGSIFSPIPAEMRGNIVCVSDPKEWVLGYVDVTNTTIMKRFMPELRDLYQASYDCAKNIFTGMAPDGYTYYIYSGTPTVPNLYAPIRCVDCTYDGRGTKNKPSWWPTDHL</sequence>